<comment type="caution">
    <text evidence="1">The sequence shown here is derived from an EMBL/GenBank/DDBJ whole genome shotgun (WGS) entry which is preliminary data.</text>
</comment>
<proteinExistence type="predicted"/>
<dbReference type="EMBL" id="FNQC01000012">
    <property type="protein sequence ID" value="SDZ38784.1"/>
    <property type="molecule type" value="Genomic_DNA"/>
</dbReference>
<accession>A0A1H3SLG4</accession>
<keyword evidence="2" id="KW-1185">Reference proteome</keyword>
<evidence type="ECO:0000313" key="2">
    <source>
        <dbReference type="Proteomes" id="UP000199663"/>
    </source>
</evidence>
<organism evidence="1 2">
    <name type="scientific">Rhodonellum ikkaensis</name>
    <dbReference type="NCBI Taxonomy" id="336829"/>
    <lineage>
        <taxon>Bacteria</taxon>
        <taxon>Pseudomonadati</taxon>
        <taxon>Bacteroidota</taxon>
        <taxon>Cytophagia</taxon>
        <taxon>Cytophagales</taxon>
        <taxon>Cytophagaceae</taxon>
        <taxon>Rhodonellum</taxon>
    </lineage>
</organism>
<dbReference type="Proteomes" id="UP000199663">
    <property type="component" value="Unassembled WGS sequence"/>
</dbReference>
<name>A0A1H3SLG4_9BACT</name>
<gene>
    <name evidence="1" type="ORF">SAMN05444412_11269</name>
</gene>
<sequence>MSKNGMRYRLVMKRLKQLLIFTVIPIEIQDPEKGRNPYLSRIKQFRRIQRGIALTSFQSIPYHNIVAFGGMNNTPPLGVLSTGKL</sequence>
<protein>
    <submittedName>
        <fullName evidence="1">Uncharacterized protein</fullName>
    </submittedName>
</protein>
<evidence type="ECO:0000313" key="1">
    <source>
        <dbReference type="EMBL" id="SDZ38784.1"/>
    </source>
</evidence>
<reference evidence="1 2" key="1">
    <citation type="submission" date="2016-10" db="EMBL/GenBank/DDBJ databases">
        <authorList>
            <person name="Varghese N."/>
            <person name="Submissions S."/>
        </authorList>
    </citation>
    <scope>NUCLEOTIDE SEQUENCE [LARGE SCALE GENOMIC DNA]</scope>
    <source>
        <strain evidence="1 2">DSM 17997</strain>
    </source>
</reference>